<dbReference type="Gene3D" id="3.30.428.10">
    <property type="entry name" value="HIT-like"/>
    <property type="match status" value="1"/>
</dbReference>
<dbReference type="SUPFAM" id="SSF54197">
    <property type="entry name" value="HIT-like"/>
    <property type="match status" value="1"/>
</dbReference>
<dbReference type="AlphaFoldDB" id="A0A9P5PYI1"/>
<evidence type="ECO:0000313" key="1">
    <source>
        <dbReference type="EMBL" id="KAF9071578.1"/>
    </source>
</evidence>
<protein>
    <recommendedName>
        <fullName evidence="3">HIT domain-containing protein</fullName>
    </recommendedName>
</protein>
<sequence length="302" mass="34408">MVPPPSLQLLLQEPQYTKLKTRCTERRKAFKADPAAQDDLAAYHRRDNDHVYSALPGLVPDSVVGKGDIPYFRSDSFFTDFALHQPSYVLSSSKESLIIGNKRSHDVRLASAEWDPEHIDRSTSAGMSYFHFMVIPKRKVYNIVSLTDTAIIHEMISHFKSFWAQPGAAQKCIDRINLAVKEQADQVLAHLDDKQSSSFNEVLKDVRKYAEECSVQLRKLSAQDFVFGFHAMPDASVGHLHMHVLPLSETFRQFSTYVHDTKTIPARAVIEVLEAQSERSTHVCTLFWSAHYFKTFIGRFSM</sequence>
<gene>
    <name evidence="1" type="ORF">BDP27DRAFT_1418930</name>
</gene>
<dbReference type="OrthoDB" id="1915375at2759"/>
<dbReference type="EMBL" id="JADNRY010000031">
    <property type="protein sequence ID" value="KAF9071578.1"/>
    <property type="molecule type" value="Genomic_DNA"/>
</dbReference>
<evidence type="ECO:0008006" key="3">
    <source>
        <dbReference type="Google" id="ProtNLM"/>
    </source>
</evidence>
<dbReference type="Pfam" id="PF11969">
    <property type="entry name" value="DcpS_C"/>
    <property type="match status" value="1"/>
</dbReference>
<comment type="caution">
    <text evidence="1">The sequence shown here is derived from an EMBL/GenBank/DDBJ whole genome shotgun (WGS) entry which is preliminary data.</text>
</comment>
<evidence type="ECO:0000313" key="2">
    <source>
        <dbReference type="Proteomes" id="UP000772434"/>
    </source>
</evidence>
<name>A0A9P5PYI1_9AGAR</name>
<reference evidence="1" key="1">
    <citation type="submission" date="2020-11" db="EMBL/GenBank/DDBJ databases">
        <authorList>
            <consortium name="DOE Joint Genome Institute"/>
            <person name="Ahrendt S."/>
            <person name="Riley R."/>
            <person name="Andreopoulos W."/>
            <person name="Labutti K."/>
            <person name="Pangilinan J."/>
            <person name="Ruiz-Duenas F.J."/>
            <person name="Barrasa J.M."/>
            <person name="Sanchez-Garcia M."/>
            <person name="Camarero S."/>
            <person name="Miyauchi S."/>
            <person name="Serrano A."/>
            <person name="Linde D."/>
            <person name="Babiker R."/>
            <person name="Drula E."/>
            <person name="Ayuso-Fernandez I."/>
            <person name="Pacheco R."/>
            <person name="Padilla G."/>
            <person name="Ferreira P."/>
            <person name="Barriuso J."/>
            <person name="Kellner H."/>
            <person name="Castanera R."/>
            <person name="Alfaro M."/>
            <person name="Ramirez L."/>
            <person name="Pisabarro A.G."/>
            <person name="Kuo A."/>
            <person name="Tritt A."/>
            <person name="Lipzen A."/>
            <person name="He G."/>
            <person name="Yan M."/>
            <person name="Ng V."/>
            <person name="Cullen D."/>
            <person name="Martin F."/>
            <person name="Rosso M.-N."/>
            <person name="Henrissat B."/>
            <person name="Hibbett D."/>
            <person name="Martinez A.T."/>
            <person name="Grigoriev I.V."/>
        </authorList>
    </citation>
    <scope>NUCLEOTIDE SEQUENCE</scope>
    <source>
        <strain evidence="1">AH 40177</strain>
    </source>
</reference>
<accession>A0A9P5PYI1</accession>
<dbReference type="Proteomes" id="UP000772434">
    <property type="component" value="Unassembled WGS sequence"/>
</dbReference>
<organism evidence="1 2">
    <name type="scientific">Rhodocollybia butyracea</name>
    <dbReference type="NCBI Taxonomy" id="206335"/>
    <lineage>
        <taxon>Eukaryota</taxon>
        <taxon>Fungi</taxon>
        <taxon>Dikarya</taxon>
        <taxon>Basidiomycota</taxon>
        <taxon>Agaricomycotina</taxon>
        <taxon>Agaricomycetes</taxon>
        <taxon>Agaricomycetidae</taxon>
        <taxon>Agaricales</taxon>
        <taxon>Marasmiineae</taxon>
        <taxon>Omphalotaceae</taxon>
        <taxon>Rhodocollybia</taxon>
    </lineage>
</organism>
<proteinExistence type="predicted"/>
<keyword evidence="2" id="KW-1185">Reference proteome</keyword>
<dbReference type="InterPro" id="IPR036265">
    <property type="entry name" value="HIT-like_sf"/>
</dbReference>